<evidence type="ECO:0000256" key="1">
    <source>
        <dbReference type="ARBA" id="ARBA00022723"/>
    </source>
</evidence>
<dbReference type="KEGG" id="taz:TREAZ_1230"/>
<reference evidence="4 5" key="2">
    <citation type="journal article" date="2011" name="ISME J.">
        <title>RNA-seq reveals cooperative metabolic interactions between two termite-gut spirochete species in co-culture.</title>
        <authorList>
            <person name="Rosenthal A.Z."/>
            <person name="Matson E.G."/>
            <person name="Eldar A."/>
            <person name="Leadbetter J.R."/>
        </authorList>
    </citation>
    <scope>NUCLEOTIDE SEQUENCE [LARGE SCALE GENOMIC DNA]</scope>
    <source>
        <strain evidence="5">ATCC BAA-888 / DSM 13862 / ZAS-9</strain>
    </source>
</reference>
<dbReference type="InterPro" id="IPR050197">
    <property type="entry name" value="Aldolase_class_II_sugar_metab"/>
</dbReference>
<dbReference type="Pfam" id="PF00596">
    <property type="entry name" value="Aldolase_II"/>
    <property type="match status" value="1"/>
</dbReference>
<dbReference type="OrthoDB" id="422493at2"/>
<dbReference type="PANTHER" id="PTHR22789">
    <property type="entry name" value="FUCULOSE PHOSPHATE ALDOLASE"/>
    <property type="match status" value="1"/>
</dbReference>
<organism evidence="4 5">
    <name type="scientific">Leadbettera azotonutricia (strain ATCC BAA-888 / DSM 13862 / ZAS-9)</name>
    <name type="common">Treponema azotonutricium</name>
    <dbReference type="NCBI Taxonomy" id="545695"/>
    <lineage>
        <taxon>Bacteria</taxon>
        <taxon>Pseudomonadati</taxon>
        <taxon>Spirochaetota</taxon>
        <taxon>Spirochaetia</taxon>
        <taxon>Spirochaetales</taxon>
        <taxon>Breznakiellaceae</taxon>
        <taxon>Leadbettera</taxon>
    </lineage>
</organism>
<dbReference type="EMBL" id="CP001841">
    <property type="protein sequence ID" value="AEF81669.1"/>
    <property type="molecule type" value="Genomic_DNA"/>
</dbReference>
<dbReference type="RefSeq" id="WP_015710764.1">
    <property type="nucleotide sequence ID" value="NC_015577.1"/>
</dbReference>
<dbReference type="InParanoid" id="F5Y6P0"/>
<dbReference type="eggNOG" id="COG0235">
    <property type="taxonomic scope" value="Bacteria"/>
</dbReference>
<dbReference type="GO" id="GO:0046872">
    <property type="term" value="F:metal ion binding"/>
    <property type="evidence" value="ECO:0007669"/>
    <property type="project" value="UniProtKB-KW"/>
</dbReference>
<accession>F5Y6P0</accession>
<dbReference type="GO" id="GO:0005829">
    <property type="term" value="C:cytosol"/>
    <property type="evidence" value="ECO:0007669"/>
    <property type="project" value="TreeGrafter"/>
</dbReference>
<dbReference type="GO" id="GO:0019323">
    <property type="term" value="P:pentose catabolic process"/>
    <property type="evidence" value="ECO:0007669"/>
    <property type="project" value="TreeGrafter"/>
</dbReference>
<evidence type="ECO:0000256" key="2">
    <source>
        <dbReference type="ARBA" id="ARBA00023239"/>
    </source>
</evidence>
<dbReference type="GO" id="GO:0016832">
    <property type="term" value="F:aldehyde-lyase activity"/>
    <property type="evidence" value="ECO:0007669"/>
    <property type="project" value="TreeGrafter"/>
</dbReference>
<proteinExistence type="predicted"/>
<dbReference type="InterPro" id="IPR036409">
    <property type="entry name" value="Aldolase_II/adducin_N_sf"/>
</dbReference>
<evidence type="ECO:0000313" key="5">
    <source>
        <dbReference type="Proteomes" id="UP000009222"/>
    </source>
</evidence>
<dbReference type="PANTHER" id="PTHR22789:SF0">
    <property type="entry name" value="3-OXO-TETRONATE 4-PHOSPHATE DECARBOXYLASE-RELATED"/>
    <property type="match status" value="1"/>
</dbReference>
<dbReference type="InterPro" id="IPR001303">
    <property type="entry name" value="Aldolase_II/adducin_N"/>
</dbReference>
<name>F5Y6P0_LEAAZ</name>
<dbReference type="SUPFAM" id="SSF53639">
    <property type="entry name" value="AraD/HMP-PK domain-like"/>
    <property type="match status" value="1"/>
</dbReference>
<feature type="domain" description="Class II aldolase/adducin N-terminal" evidence="3">
    <location>
        <begin position="43"/>
        <end position="192"/>
    </location>
</feature>
<evidence type="ECO:0000313" key="4">
    <source>
        <dbReference type="EMBL" id="AEF81669.1"/>
    </source>
</evidence>
<dbReference type="STRING" id="545695.TREAZ_1230"/>
<protein>
    <recommendedName>
        <fullName evidence="3">Class II aldolase/adducin N-terminal domain-containing protein</fullName>
    </recommendedName>
</protein>
<dbReference type="Proteomes" id="UP000009222">
    <property type="component" value="Chromosome"/>
</dbReference>
<sequence>MNNEGYVKYSAIHTPGSAMEPPLWKNLNNVRTKLHDLNLVGARLDGIGFGNVSIRTEGNQFFISGTSTGADKVLTADKYCLVTSVDIAANSIASTGPIQASSESMTHGAIYESCQEAKSVIHIHDRKIFDGMLKDKFPATPASAEYGSPEIAMAIAQTINDLRKPEGIIALAGHDEGVIAYSSSPEKAFDLIQAFYNKYH</sequence>
<gene>
    <name evidence="4" type="ordered locus">TREAZ_1230</name>
</gene>
<dbReference type="AlphaFoldDB" id="F5Y6P0"/>
<keyword evidence="2" id="KW-0456">Lyase</keyword>
<reference evidence="5" key="1">
    <citation type="submission" date="2009-12" db="EMBL/GenBank/DDBJ databases">
        <title>Complete sequence of Treponema azotonutricium strain ZAS-9.</title>
        <authorList>
            <person name="Tetu S.G."/>
            <person name="Matson E."/>
            <person name="Ren Q."/>
            <person name="Seshadri R."/>
            <person name="Elbourne L."/>
            <person name="Hassan K.A."/>
            <person name="Durkin A."/>
            <person name="Radune D."/>
            <person name="Mohamoud Y."/>
            <person name="Shay R."/>
            <person name="Jin S."/>
            <person name="Zhang X."/>
            <person name="Lucey K."/>
            <person name="Ballor N.R."/>
            <person name="Ottesen E."/>
            <person name="Rosenthal R."/>
            <person name="Allen A."/>
            <person name="Leadbetter J.R."/>
            <person name="Paulsen I.T."/>
        </authorList>
    </citation>
    <scope>NUCLEOTIDE SEQUENCE [LARGE SCALE GENOMIC DNA]</scope>
    <source>
        <strain evidence="5">ATCC BAA-888 / DSM 13862 / ZAS-9</strain>
    </source>
</reference>
<keyword evidence="1" id="KW-0479">Metal-binding</keyword>
<keyword evidence="5" id="KW-1185">Reference proteome</keyword>
<evidence type="ECO:0000259" key="3">
    <source>
        <dbReference type="Pfam" id="PF00596"/>
    </source>
</evidence>
<dbReference type="Gene3D" id="3.40.225.10">
    <property type="entry name" value="Class II aldolase/adducin N-terminal domain"/>
    <property type="match status" value="1"/>
</dbReference>
<dbReference type="HOGENOM" id="CLU_088910_0_0_12"/>